<dbReference type="InterPro" id="IPR001179">
    <property type="entry name" value="PPIase_FKBP_dom"/>
</dbReference>
<dbReference type="PROSITE" id="PS50059">
    <property type="entry name" value="FKBP_PPIASE"/>
    <property type="match status" value="1"/>
</dbReference>
<keyword evidence="10" id="KW-1185">Reference proteome</keyword>
<dbReference type="InterPro" id="IPR046357">
    <property type="entry name" value="PPIase_dom_sf"/>
</dbReference>
<evidence type="ECO:0000256" key="2">
    <source>
        <dbReference type="ARBA" id="ARBA00006577"/>
    </source>
</evidence>
<keyword evidence="7" id="KW-0732">Signal</keyword>
<feature type="signal peptide" evidence="7">
    <location>
        <begin position="1"/>
        <end position="19"/>
    </location>
</feature>
<evidence type="ECO:0000256" key="1">
    <source>
        <dbReference type="ARBA" id="ARBA00000971"/>
    </source>
</evidence>
<sequence>MKKTYILIFALALSAQVKAQNKPKAATVAKKPATTTKTVTKTTFTAKPVFTNLLDSASYAFGNAMASNLKAGGLSSLNYELLVKGLKDAFDNNTPVLNEETAQLTINKLFESLTSVREEKNKNQFAAQIKEGEDFLSKNKLKKGVITTASGLQYEVIKQGTGNKPKATDQVTVHYQGTLLNGFEFDSSYKRGEPISLELNRVIKGWTEGVQLMPEGSKYRFYIPYNLGYGTSGAGQNIPPYATLIFDVELIKIDTPATN</sequence>
<dbReference type="Pfam" id="PF01346">
    <property type="entry name" value="FKBP_N"/>
    <property type="match status" value="1"/>
</dbReference>
<evidence type="ECO:0000256" key="7">
    <source>
        <dbReference type="SAM" id="SignalP"/>
    </source>
</evidence>
<dbReference type="Pfam" id="PF00254">
    <property type="entry name" value="FKBP_C"/>
    <property type="match status" value="1"/>
</dbReference>
<evidence type="ECO:0000256" key="5">
    <source>
        <dbReference type="PROSITE-ProRule" id="PRU00277"/>
    </source>
</evidence>
<evidence type="ECO:0000256" key="3">
    <source>
        <dbReference type="ARBA" id="ARBA00023110"/>
    </source>
</evidence>
<dbReference type="Proteomes" id="UP001165460">
    <property type="component" value="Unassembled WGS sequence"/>
</dbReference>
<feature type="chain" id="PRO_5045488128" description="Peptidyl-prolyl cis-trans isomerase" evidence="7">
    <location>
        <begin position="20"/>
        <end position="259"/>
    </location>
</feature>
<feature type="domain" description="PPIase FKBP-type" evidence="8">
    <location>
        <begin position="168"/>
        <end position="254"/>
    </location>
</feature>
<dbReference type="GO" id="GO:0016853">
    <property type="term" value="F:isomerase activity"/>
    <property type="evidence" value="ECO:0007669"/>
    <property type="project" value="UniProtKB-KW"/>
</dbReference>
<protein>
    <recommendedName>
        <fullName evidence="6">Peptidyl-prolyl cis-trans isomerase</fullName>
        <ecNumber evidence="6">5.2.1.8</ecNumber>
    </recommendedName>
</protein>
<comment type="similarity">
    <text evidence="2 6">Belongs to the FKBP-type PPIase family.</text>
</comment>
<accession>A0ABS9ZSV6</accession>
<dbReference type="InterPro" id="IPR000774">
    <property type="entry name" value="PPIase_FKBP_N"/>
</dbReference>
<evidence type="ECO:0000256" key="6">
    <source>
        <dbReference type="RuleBase" id="RU003915"/>
    </source>
</evidence>
<dbReference type="SUPFAM" id="SSF54534">
    <property type="entry name" value="FKBP-like"/>
    <property type="match status" value="1"/>
</dbReference>
<comment type="caution">
    <text evidence="9">The sequence shown here is derived from an EMBL/GenBank/DDBJ whole genome shotgun (WGS) entry which is preliminary data.</text>
</comment>
<organism evidence="9 10">
    <name type="scientific">Pedobacter montanisoli</name>
    <dbReference type="NCBI Taxonomy" id="2923277"/>
    <lineage>
        <taxon>Bacteria</taxon>
        <taxon>Pseudomonadati</taxon>
        <taxon>Bacteroidota</taxon>
        <taxon>Sphingobacteriia</taxon>
        <taxon>Sphingobacteriales</taxon>
        <taxon>Sphingobacteriaceae</taxon>
        <taxon>Pedobacter</taxon>
    </lineage>
</organism>
<dbReference type="EMBL" id="JALGBH010000001">
    <property type="protein sequence ID" value="MCJ0741322.1"/>
    <property type="molecule type" value="Genomic_DNA"/>
</dbReference>
<name>A0ABS9ZSV6_9SPHI</name>
<proteinExistence type="inferred from homology"/>
<evidence type="ECO:0000256" key="4">
    <source>
        <dbReference type="ARBA" id="ARBA00023235"/>
    </source>
</evidence>
<keyword evidence="4 5" id="KW-0413">Isomerase</keyword>
<dbReference type="Gene3D" id="3.10.50.40">
    <property type="match status" value="1"/>
</dbReference>
<dbReference type="Gene3D" id="1.10.287.460">
    <property type="entry name" value="Peptidyl-prolyl cis-trans isomerase, FKBP-type, N-terminal domain"/>
    <property type="match status" value="1"/>
</dbReference>
<reference evidence="9" key="1">
    <citation type="submission" date="2022-03" db="EMBL/GenBank/DDBJ databases">
        <authorList>
            <person name="Woo C.Y."/>
        </authorList>
    </citation>
    <scope>NUCLEOTIDE SEQUENCE</scope>
    <source>
        <strain evidence="9">CYS-01</strain>
    </source>
</reference>
<comment type="catalytic activity">
    <reaction evidence="1 5 6">
        <text>[protein]-peptidylproline (omega=180) = [protein]-peptidylproline (omega=0)</text>
        <dbReference type="Rhea" id="RHEA:16237"/>
        <dbReference type="Rhea" id="RHEA-COMP:10747"/>
        <dbReference type="Rhea" id="RHEA-COMP:10748"/>
        <dbReference type="ChEBI" id="CHEBI:83833"/>
        <dbReference type="ChEBI" id="CHEBI:83834"/>
        <dbReference type="EC" id="5.2.1.8"/>
    </reaction>
</comment>
<dbReference type="PANTHER" id="PTHR43811:SF57">
    <property type="entry name" value="FKBP-TYPE PEPTIDYL-PROLYL CIS-TRANS ISOMERASE FKPA-RELATED"/>
    <property type="match status" value="1"/>
</dbReference>
<evidence type="ECO:0000313" key="9">
    <source>
        <dbReference type="EMBL" id="MCJ0741322.1"/>
    </source>
</evidence>
<gene>
    <name evidence="9" type="ORF">MMF97_01285</name>
</gene>
<evidence type="ECO:0000259" key="8">
    <source>
        <dbReference type="PROSITE" id="PS50059"/>
    </source>
</evidence>
<evidence type="ECO:0000313" key="10">
    <source>
        <dbReference type="Proteomes" id="UP001165460"/>
    </source>
</evidence>
<dbReference type="EC" id="5.2.1.8" evidence="6"/>
<dbReference type="RefSeq" id="WP_243357795.1">
    <property type="nucleotide sequence ID" value="NZ_JALGBH010000001.1"/>
</dbReference>
<dbReference type="PANTHER" id="PTHR43811">
    <property type="entry name" value="FKBP-TYPE PEPTIDYL-PROLYL CIS-TRANS ISOMERASE FKPA"/>
    <property type="match status" value="1"/>
</dbReference>
<dbReference type="InterPro" id="IPR036944">
    <property type="entry name" value="PPIase_FKBP_N_sf"/>
</dbReference>
<keyword evidence="3 5" id="KW-0697">Rotamase</keyword>